<dbReference type="Gene3D" id="1.10.287.110">
    <property type="entry name" value="DnaJ domain"/>
    <property type="match status" value="1"/>
</dbReference>
<feature type="region of interest" description="Disordered" evidence="1">
    <location>
        <begin position="274"/>
        <end position="296"/>
    </location>
</feature>
<dbReference type="CDD" id="cd06257">
    <property type="entry name" value="DnaJ"/>
    <property type="match status" value="1"/>
</dbReference>
<dbReference type="Pfam" id="PF11926">
    <property type="entry name" value="DUF3444"/>
    <property type="match status" value="1"/>
</dbReference>
<feature type="domain" description="J" evidence="2">
    <location>
        <begin position="67"/>
        <end position="131"/>
    </location>
</feature>
<name>A0A5A7RGK6_STRAF</name>
<protein>
    <submittedName>
        <fullName evidence="3">DnaJ protein-like protein</fullName>
    </submittedName>
</protein>
<dbReference type="PRINTS" id="PR00625">
    <property type="entry name" value="JDOMAIN"/>
</dbReference>
<dbReference type="InterPro" id="IPR024593">
    <property type="entry name" value="DUF3444"/>
</dbReference>
<organism evidence="3 4">
    <name type="scientific">Striga asiatica</name>
    <name type="common">Asiatic witchweed</name>
    <name type="synonym">Buchnera asiatica</name>
    <dbReference type="NCBI Taxonomy" id="4170"/>
    <lineage>
        <taxon>Eukaryota</taxon>
        <taxon>Viridiplantae</taxon>
        <taxon>Streptophyta</taxon>
        <taxon>Embryophyta</taxon>
        <taxon>Tracheophyta</taxon>
        <taxon>Spermatophyta</taxon>
        <taxon>Magnoliopsida</taxon>
        <taxon>eudicotyledons</taxon>
        <taxon>Gunneridae</taxon>
        <taxon>Pentapetalae</taxon>
        <taxon>asterids</taxon>
        <taxon>lamiids</taxon>
        <taxon>Lamiales</taxon>
        <taxon>Orobanchaceae</taxon>
        <taxon>Buchnereae</taxon>
        <taxon>Striga</taxon>
    </lineage>
</organism>
<dbReference type="PANTHER" id="PTHR45089">
    <property type="entry name" value="DNAJ HEAT SHOCK AMINO-TERMINAL DOMAIN PROTEIN-RELATED"/>
    <property type="match status" value="1"/>
</dbReference>
<dbReference type="InterPro" id="IPR036869">
    <property type="entry name" value="J_dom_sf"/>
</dbReference>
<dbReference type="SMART" id="SM00271">
    <property type="entry name" value="DnaJ"/>
    <property type="match status" value="1"/>
</dbReference>
<evidence type="ECO:0000256" key="1">
    <source>
        <dbReference type="SAM" id="MobiDB-lite"/>
    </source>
</evidence>
<dbReference type="InterPro" id="IPR001623">
    <property type="entry name" value="DnaJ_domain"/>
</dbReference>
<proteinExistence type="predicted"/>
<accession>A0A5A7RGK6</accession>
<dbReference type="PROSITE" id="PS50076">
    <property type="entry name" value="DNAJ_2"/>
    <property type="match status" value="1"/>
</dbReference>
<evidence type="ECO:0000259" key="2">
    <source>
        <dbReference type="PROSITE" id="PS50076"/>
    </source>
</evidence>
<dbReference type="AlphaFoldDB" id="A0A5A7RGK6"/>
<dbReference type="OrthoDB" id="10250354at2759"/>
<evidence type="ECO:0000313" key="4">
    <source>
        <dbReference type="Proteomes" id="UP000325081"/>
    </source>
</evidence>
<dbReference type="EMBL" id="BKCP01012625">
    <property type="protein sequence ID" value="GER56357.1"/>
    <property type="molecule type" value="Genomic_DNA"/>
</dbReference>
<dbReference type="Pfam" id="PF00226">
    <property type="entry name" value="DnaJ"/>
    <property type="match status" value="1"/>
</dbReference>
<dbReference type="Proteomes" id="UP000325081">
    <property type="component" value="Unassembled WGS sequence"/>
</dbReference>
<comment type="caution">
    <text evidence="3">The sequence shown here is derived from an EMBL/GenBank/DDBJ whole genome shotgun (WGS) entry which is preliminary data.</text>
</comment>
<keyword evidence="4" id="KW-1185">Reference proteome</keyword>
<dbReference type="PANTHER" id="PTHR45089:SF24">
    <property type="entry name" value="DNAJ HEAT SHOCK N-TERMINAL DOMAIN-CONTAINING PROTEIN"/>
    <property type="match status" value="1"/>
</dbReference>
<feature type="compositionally biased region" description="Basic residues" evidence="1">
    <location>
        <begin position="275"/>
        <end position="284"/>
    </location>
</feature>
<reference evidence="4" key="1">
    <citation type="journal article" date="2019" name="Curr. Biol.">
        <title>Genome Sequence of Striga asiatica Provides Insight into the Evolution of Plant Parasitism.</title>
        <authorList>
            <person name="Yoshida S."/>
            <person name="Kim S."/>
            <person name="Wafula E.K."/>
            <person name="Tanskanen J."/>
            <person name="Kim Y.M."/>
            <person name="Honaas L."/>
            <person name="Yang Z."/>
            <person name="Spallek T."/>
            <person name="Conn C.E."/>
            <person name="Ichihashi Y."/>
            <person name="Cheong K."/>
            <person name="Cui S."/>
            <person name="Der J.P."/>
            <person name="Gundlach H."/>
            <person name="Jiao Y."/>
            <person name="Hori C."/>
            <person name="Ishida J.K."/>
            <person name="Kasahara H."/>
            <person name="Kiba T."/>
            <person name="Kim M.S."/>
            <person name="Koo N."/>
            <person name="Laohavisit A."/>
            <person name="Lee Y.H."/>
            <person name="Lumba S."/>
            <person name="McCourt P."/>
            <person name="Mortimer J.C."/>
            <person name="Mutuku J.M."/>
            <person name="Nomura T."/>
            <person name="Sasaki-Sekimoto Y."/>
            <person name="Seto Y."/>
            <person name="Wang Y."/>
            <person name="Wakatake T."/>
            <person name="Sakakibara H."/>
            <person name="Demura T."/>
            <person name="Yamaguchi S."/>
            <person name="Yoneyama K."/>
            <person name="Manabe R.I."/>
            <person name="Nelson D.C."/>
            <person name="Schulman A.H."/>
            <person name="Timko M.P."/>
            <person name="dePamphilis C.W."/>
            <person name="Choi D."/>
            <person name="Shirasu K."/>
        </authorList>
    </citation>
    <scope>NUCLEOTIDE SEQUENCE [LARGE SCALE GENOMIC DNA]</scope>
    <source>
        <strain evidence="4">cv. UVA1</strain>
    </source>
</reference>
<gene>
    <name evidence="3" type="ORF">STAS_34072</name>
</gene>
<dbReference type="SUPFAM" id="SSF46565">
    <property type="entry name" value="Chaperone J-domain"/>
    <property type="match status" value="1"/>
</dbReference>
<sequence length="540" mass="60628">MGACKREQAIRAKDLALQKMSARDFQSARKLAARAHLLCPDLNGLTSIILVCSVHCSADASQAAELDWYKILLVGPTADEPTIRRQYRRMALCLRPDKNPLPGADEAFGLVRRARSVLADSEERRAYDSRRKNSGLSGSVLQGNRAEDNRFGFSGLRNEYRDINNFSSSGPKYSGFSDFGCGNPVFSEKCKKDTGFTAFKDANISFSKFEEMGFAKFKDSGLSGFHIRPDPSPDQGFARRSITKANNLPANGIKPFGFAAVQGNFLKKFGPKPNSKVKKLKTQNKKTTAVKEGEKGSGQVEKLKNLEYSDSELNDFEKGRAKRNFNPGQIWAVYDTLDAMPRFYALINKVISDDFKVEVMWLEPCPNNEDEKKWLHNGLPASCGKFRPGESEIIEDHAVFSHLVRWKKDIRNIYHVHPRKGETWAIFKNWSLEWPLNPGNHIKGFEFDFVEILSEYRAGFGVKVAFLGKIKGFSTLFCRMSEKRVVSVNDRLRFSHRVSSFKMTSNTGMNGDSSSFELDPASLPVGFGFSEISNISGIFM</sequence>
<evidence type="ECO:0000313" key="3">
    <source>
        <dbReference type="EMBL" id="GER56357.1"/>
    </source>
</evidence>